<dbReference type="InterPro" id="IPR000322">
    <property type="entry name" value="Glyco_hydro_31_TIM"/>
</dbReference>
<dbReference type="Gene3D" id="2.60.40.1760">
    <property type="entry name" value="glycosyl hydrolase (family 31)"/>
    <property type="match status" value="1"/>
</dbReference>
<evidence type="ECO:0000313" key="9">
    <source>
        <dbReference type="EMBL" id="CAH7667105.1"/>
    </source>
</evidence>
<evidence type="ECO:0000256" key="6">
    <source>
        <dbReference type="SAM" id="MobiDB-lite"/>
    </source>
</evidence>
<dbReference type="PANTHER" id="PTHR22762:SF54">
    <property type="entry name" value="BCDNA.GH04962"/>
    <property type="match status" value="1"/>
</dbReference>
<feature type="compositionally biased region" description="Polar residues" evidence="6">
    <location>
        <begin position="146"/>
        <end position="155"/>
    </location>
</feature>
<dbReference type="PANTHER" id="PTHR22762">
    <property type="entry name" value="ALPHA-GLUCOSIDASE"/>
    <property type="match status" value="1"/>
</dbReference>
<keyword evidence="1" id="KW-0732">Signal</keyword>
<comment type="caution">
    <text evidence="9">The sequence shown here is derived from an EMBL/GenBank/DDBJ whole genome shotgun (WGS) entry which is preliminary data.</text>
</comment>
<name>A0AAV0AG17_PHAPC</name>
<keyword evidence="2 5" id="KW-0378">Hydrolase</keyword>
<organism evidence="9 10">
    <name type="scientific">Phakopsora pachyrhizi</name>
    <name type="common">Asian soybean rust disease fungus</name>
    <dbReference type="NCBI Taxonomy" id="170000"/>
    <lineage>
        <taxon>Eukaryota</taxon>
        <taxon>Fungi</taxon>
        <taxon>Dikarya</taxon>
        <taxon>Basidiomycota</taxon>
        <taxon>Pucciniomycotina</taxon>
        <taxon>Pucciniomycetes</taxon>
        <taxon>Pucciniales</taxon>
        <taxon>Phakopsoraceae</taxon>
        <taxon>Phakopsora</taxon>
    </lineage>
</organism>
<evidence type="ECO:0000259" key="8">
    <source>
        <dbReference type="Pfam" id="PF13802"/>
    </source>
</evidence>
<dbReference type="GO" id="GO:0017177">
    <property type="term" value="C:glucosidase II complex"/>
    <property type="evidence" value="ECO:0007669"/>
    <property type="project" value="TreeGrafter"/>
</dbReference>
<reference evidence="9" key="1">
    <citation type="submission" date="2022-06" db="EMBL/GenBank/DDBJ databases">
        <authorList>
            <consortium name="SYNGENTA / RWTH Aachen University"/>
        </authorList>
    </citation>
    <scope>NUCLEOTIDE SEQUENCE</scope>
</reference>
<dbReference type="GO" id="GO:0005975">
    <property type="term" value="P:carbohydrate metabolic process"/>
    <property type="evidence" value="ECO:0007669"/>
    <property type="project" value="InterPro"/>
</dbReference>
<evidence type="ECO:0000256" key="5">
    <source>
        <dbReference type="RuleBase" id="RU361185"/>
    </source>
</evidence>
<dbReference type="AlphaFoldDB" id="A0AAV0AG17"/>
<feature type="region of interest" description="Disordered" evidence="6">
    <location>
        <begin position="141"/>
        <end position="168"/>
    </location>
</feature>
<keyword evidence="4 5" id="KW-0326">Glycosidase</keyword>
<evidence type="ECO:0000256" key="4">
    <source>
        <dbReference type="ARBA" id="ARBA00023295"/>
    </source>
</evidence>
<evidence type="ECO:0000313" key="10">
    <source>
        <dbReference type="Proteomes" id="UP001153365"/>
    </source>
</evidence>
<sequence>MSINLSYVMIPDTKPEEGLNLQQTESDRIANSADRLYPRFKDANNDGLWEETFGGQTDSKPKGYSYVYEIPEHASPLSLKTTRCSSQPENKGSYTNPYRLWNLDVFEYEHDSEMALYVGVFWLNSSKTWVDAEKEQTKLDAKRSWKPSTTLTSSSDAHDHDQGPSDTTNTTHWIRVVHNFDKFDIPLDVFWLDIEYVEEHKYFIWNKKAFPEPLKMTNKLESTG</sequence>
<dbReference type="CDD" id="cd14752">
    <property type="entry name" value="GH31_N"/>
    <property type="match status" value="1"/>
</dbReference>
<dbReference type="Proteomes" id="UP001153365">
    <property type="component" value="Unassembled WGS sequence"/>
</dbReference>
<gene>
    <name evidence="9" type="ORF">PPACK8108_LOCUS1490</name>
</gene>
<dbReference type="InterPro" id="IPR025887">
    <property type="entry name" value="Glyco_hydro_31_N_dom"/>
</dbReference>
<dbReference type="Gene3D" id="3.20.20.80">
    <property type="entry name" value="Glycosidases"/>
    <property type="match status" value="1"/>
</dbReference>
<evidence type="ECO:0000259" key="7">
    <source>
        <dbReference type="Pfam" id="PF01055"/>
    </source>
</evidence>
<evidence type="ECO:0000256" key="2">
    <source>
        <dbReference type="ARBA" id="ARBA00022801"/>
    </source>
</evidence>
<feature type="domain" description="Glycoside hydrolase family 31 TIM barrel" evidence="7">
    <location>
        <begin position="167"/>
        <end position="222"/>
    </location>
</feature>
<protein>
    <submittedName>
        <fullName evidence="9">Uncharacterized protein</fullName>
    </submittedName>
</protein>
<evidence type="ECO:0000256" key="3">
    <source>
        <dbReference type="ARBA" id="ARBA00023180"/>
    </source>
</evidence>
<dbReference type="GO" id="GO:0090599">
    <property type="term" value="F:alpha-glucosidase activity"/>
    <property type="evidence" value="ECO:0007669"/>
    <property type="project" value="TreeGrafter"/>
</dbReference>
<keyword evidence="10" id="KW-1185">Reference proteome</keyword>
<dbReference type="Pfam" id="PF13802">
    <property type="entry name" value="Gal_mutarotas_2"/>
    <property type="match status" value="1"/>
</dbReference>
<evidence type="ECO:0000256" key="1">
    <source>
        <dbReference type="ARBA" id="ARBA00022729"/>
    </source>
</evidence>
<proteinExistence type="inferred from homology"/>
<feature type="domain" description="Glycoside hydrolase family 31 N-terminal" evidence="8">
    <location>
        <begin position="60"/>
        <end position="131"/>
    </location>
</feature>
<comment type="similarity">
    <text evidence="5">Belongs to the glycosyl hydrolase 31 family.</text>
</comment>
<dbReference type="Pfam" id="PF01055">
    <property type="entry name" value="Glyco_hydro_31_2nd"/>
    <property type="match status" value="1"/>
</dbReference>
<keyword evidence="3" id="KW-0325">Glycoprotein</keyword>
<dbReference type="GO" id="GO:0006491">
    <property type="term" value="P:N-glycan processing"/>
    <property type="evidence" value="ECO:0007669"/>
    <property type="project" value="TreeGrafter"/>
</dbReference>
<dbReference type="EMBL" id="CALTRL010000203">
    <property type="protein sequence ID" value="CAH7667105.1"/>
    <property type="molecule type" value="Genomic_DNA"/>
</dbReference>
<accession>A0AAV0AG17</accession>